<dbReference type="InterPro" id="IPR001041">
    <property type="entry name" value="2Fe-2S_ferredoxin-type"/>
</dbReference>
<dbReference type="Pfam" id="PF00175">
    <property type="entry name" value="NAD_binding_1"/>
    <property type="match status" value="1"/>
</dbReference>
<evidence type="ECO:0000256" key="3">
    <source>
        <dbReference type="ARBA" id="ARBA00022729"/>
    </source>
</evidence>
<dbReference type="InterPro" id="IPR036010">
    <property type="entry name" value="2Fe-2S_ferredoxin-like_sf"/>
</dbReference>
<protein>
    <submittedName>
        <fullName evidence="10">Uncharacterized protein</fullName>
    </submittedName>
</protein>
<dbReference type="PROSITE" id="PS51085">
    <property type="entry name" value="2FE2S_FER_2"/>
    <property type="match status" value="1"/>
</dbReference>
<organism evidence="10 11">
    <name type="scientific">Winogradskya consettensis</name>
    <dbReference type="NCBI Taxonomy" id="113560"/>
    <lineage>
        <taxon>Bacteria</taxon>
        <taxon>Bacillati</taxon>
        <taxon>Actinomycetota</taxon>
        <taxon>Actinomycetes</taxon>
        <taxon>Micromonosporales</taxon>
        <taxon>Micromonosporaceae</taxon>
        <taxon>Winogradskya</taxon>
    </lineage>
</organism>
<dbReference type="Gene3D" id="3.50.50.60">
    <property type="entry name" value="FAD/NAD(P)-binding domain"/>
    <property type="match status" value="2"/>
</dbReference>
<gene>
    <name evidence="10" type="ORF">Aco04nite_50630</name>
</gene>
<keyword evidence="7" id="KW-0520">NAD</keyword>
<evidence type="ECO:0000256" key="1">
    <source>
        <dbReference type="ARBA" id="ARBA00022630"/>
    </source>
</evidence>
<dbReference type="GO" id="GO:0016491">
    <property type="term" value="F:oxidoreductase activity"/>
    <property type="evidence" value="ECO:0007669"/>
    <property type="project" value="InterPro"/>
</dbReference>
<dbReference type="PROSITE" id="PS51384">
    <property type="entry name" value="FAD_FR"/>
    <property type="match status" value="1"/>
</dbReference>
<keyword evidence="2" id="KW-0408">Iron</keyword>
<name>A0A919VRV7_9ACTN</name>
<dbReference type="SUPFAM" id="SSF51905">
    <property type="entry name" value="FAD/NAD(P)-binding domain"/>
    <property type="match status" value="1"/>
</dbReference>
<keyword evidence="4" id="KW-0274">FAD</keyword>
<feature type="domain" description="2Fe-2S ferredoxin-type" evidence="8">
    <location>
        <begin position="768"/>
        <end position="857"/>
    </location>
</feature>
<dbReference type="InterPro" id="IPR052206">
    <property type="entry name" value="Retinol_saturase"/>
</dbReference>
<evidence type="ECO:0000256" key="6">
    <source>
        <dbReference type="ARBA" id="ARBA00023014"/>
    </source>
</evidence>
<keyword evidence="6" id="KW-0411">Iron-sulfur</keyword>
<dbReference type="InterPro" id="IPR017938">
    <property type="entry name" value="Riboflavin_synthase-like_b-brl"/>
</dbReference>
<evidence type="ECO:0000313" key="10">
    <source>
        <dbReference type="EMBL" id="GIM76479.1"/>
    </source>
</evidence>
<dbReference type="InterPro" id="IPR006058">
    <property type="entry name" value="2Fe2S_fd_BS"/>
</dbReference>
<dbReference type="Gene3D" id="3.40.50.80">
    <property type="entry name" value="Nucleotide-binding domain of ferredoxin-NADP reductase (FNR) module"/>
    <property type="match status" value="1"/>
</dbReference>
<sequence>MGGLAAARALAQFGGKRVLVLEQHYTLGGMTHEFSREGRYRFGTGLHYMSADAGPFLGFMTDGRVQLQPLPDDYDVLHFPDFDFAVPASGELFRDRLKDRFPGEARAIDRYFRTVRRAMTGLAARNVLASLPAPVRRLGFPVVERLFPATYRSLSDQVSRSFRDPDLRAVLAARWGLYGTPPASSAFGYHAAVPTTFFLDGTAHPVGGPKAISEIVLEILGRYDVELRARQRIERITVERGRVTGVDVEDSGTGRRYHVRAASVVSAAGVRNTYDLLGTAVEPRWEHALAKLPAEPSAIMLFLGLRQSPARSDLHGENHWFMPDLDGSHQALGDGTLYVSFSSLNNPAARFHTVEVVELIDPAAFDRWQDSDAEKRPDDYRRLKDDLTRRLLDRLEQRWPGFRENIAFAELATPLSFETYQRSVRGSFYGLAATPARLRSSLAGTRTPVKGLVVAGQDAWGPGVVGALAGGLLAANAVLPGRQLGTMWRTIRARTPAREPATAWRGYLRVAAIEELTPAIRKVRLEPLDGGALPFSFAAGQYLKIDLPVAVEPIERSYSISSGPGTTGYAEFAVKRETDGLGSTFLHDDLEPGQALRVAGPFGDFTYDPAGDDGTGTLLLIAGGVGITPLISVLAAVEQAGRSGRVVLLAGCRSEDEIPFRTELDGLRARMPGLEVTVFVSRPGGGWPGRRGRIDLDALRPYAADVTRVHLCGPAPMMQDVLGHLTELRVPRDIVHTEAFVSGRSMQTRREKAHGIALAAAQAGIAGFTIGVRDEDAASFACPPGQTVLDAANAARVPFPQSCGEGACGTCRVRVLTGEYETDTRGMFSAQELDAGWRLACQTLPTSDLVVSRQDQPGQLDPGADAQLAEGVPQV</sequence>
<dbReference type="PANTHER" id="PTHR46091:SF3">
    <property type="entry name" value="AMINE OXIDASE DOMAIN-CONTAINING PROTEIN"/>
    <property type="match status" value="1"/>
</dbReference>
<evidence type="ECO:0000259" key="8">
    <source>
        <dbReference type="PROSITE" id="PS51085"/>
    </source>
</evidence>
<dbReference type="InterPro" id="IPR017927">
    <property type="entry name" value="FAD-bd_FR_type"/>
</dbReference>
<dbReference type="CDD" id="cd00207">
    <property type="entry name" value="fer2"/>
    <property type="match status" value="1"/>
</dbReference>
<dbReference type="InterPro" id="IPR036188">
    <property type="entry name" value="FAD/NAD-bd_sf"/>
</dbReference>
<dbReference type="Proteomes" id="UP000680865">
    <property type="component" value="Unassembled WGS sequence"/>
</dbReference>
<evidence type="ECO:0000256" key="4">
    <source>
        <dbReference type="ARBA" id="ARBA00022827"/>
    </source>
</evidence>
<dbReference type="SUPFAM" id="SSF52343">
    <property type="entry name" value="Ferredoxin reductase-like, C-terminal NADP-linked domain"/>
    <property type="match status" value="1"/>
</dbReference>
<dbReference type="Pfam" id="PF00111">
    <property type="entry name" value="Fer2"/>
    <property type="match status" value="1"/>
</dbReference>
<keyword evidence="2" id="KW-0479">Metal-binding</keyword>
<dbReference type="InterPro" id="IPR039261">
    <property type="entry name" value="FNR_nucleotide-bd"/>
</dbReference>
<evidence type="ECO:0000256" key="5">
    <source>
        <dbReference type="ARBA" id="ARBA00022857"/>
    </source>
</evidence>
<dbReference type="InterPro" id="IPR012675">
    <property type="entry name" value="Beta-grasp_dom_sf"/>
</dbReference>
<evidence type="ECO:0000256" key="2">
    <source>
        <dbReference type="ARBA" id="ARBA00022714"/>
    </source>
</evidence>
<accession>A0A919VRV7</accession>
<comment type="caution">
    <text evidence="10">The sequence shown here is derived from an EMBL/GenBank/DDBJ whole genome shotgun (WGS) entry which is preliminary data.</text>
</comment>
<dbReference type="PRINTS" id="PR00371">
    <property type="entry name" value="FPNCR"/>
</dbReference>
<proteinExistence type="predicted"/>
<dbReference type="Gene3D" id="2.40.30.10">
    <property type="entry name" value="Translation factors"/>
    <property type="match status" value="1"/>
</dbReference>
<keyword evidence="11" id="KW-1185">Reference proteome</keyword>
<dbReference type="Pfam" id="PF00970">
    <property type="entry name" value="FAD_binding_6"/>
    <property type="match status" value="1"/>
</dbReference>
<keyword evidence="1" id="KW-0285">Flavoprotein</keyword>
<dbReference type="GO" id="GO:0051537">
    <property type="term" value="F:2 iron, 2 sulfur cluster binding"/>
    <property type="evidence" value="ECO:0007669"/>
    <property type="project" value="UniProtKB-KW"/>
</dbReference>
<dbReference type="PANTHER" id="PTHR46091">
    <property type="entry name" value="BLR7054 PROTEIN"/>
    <property type="match status" value="1"/>
</dbReference>
<reference evidence="10" key="1">
    <citation type="submission" date="2021-03" db="EMBL/GenBank/DDBJ databases">
        <title>Whole genome shotgun sequence of Actinoplanes consettensis NBRC 14913.</title>
        <authorList>
            <person name="Komaki H."/>
            <person name="Tamura T."/>
        </authorList>
    </citation>
    <scope>NUCLEOTIDE SEQUENCE</scope>
    <source>
        <strain evidence="10">NBRC 14913</strain>
    </source>
</reference>
<feature type="domain" description="FAD-binding FR-type" evidence="9">
    <location>
        <begin position="503"/>
        <end position="608"/>
    </location>
</feature>
<evidence type="ECO:0000256" key="7">
    <source>
        <dbReference type="ARBA" id="ARBA00023027"/>
    </source>
</evidence>
<dbReference type="InterPro" id="IPR002937">
    <property type="entry name" value="Amino_oxidase"/>
</dbReference>
<dbReference type="AlphaFoldDB" id="A0A919VRV7"/>
<dbReference type="InterPro" id="IPR008333">
    <property type="entry name" value="Cbr1-like_FAD-bd_dom"/>
</dbReference>
<dbReference type="PROSITE" id="PS00197">
    <property type="entry name" value="2FE2S_FER_1"/>
    <property type="match status" value="1"/>
</dbReference>
<dbReference type="SUPFAM" id="SSF63380">
    <property type="entry name" value="Riboflavin synthase domain-like"/>
    <property type="match status" value="1"/>
</dbReference>
<dbReference type="Gene3D" id="3.10.20.30">
    <property type="match status" value="1"/>
</dbReference>
<evidence type="ECO:0000259" key="9">
    <source>
        <dbReference type="PROSITE" id="PS51384"/>
    </source>
</evidence>
<evidence type="ECO:0000313" key="11">
    <source>
        <dbReference type="Proteomes" id="UP000680865"/>
    </source>
</evidence>
<dbReference type="InterPro" id="IPR001433">
    <property type="entry name" value="OxRdtase_FAD/NAD-bd"/>
</dbReference>
<keyword evidence="3" id="KW-0732">Signal</keyword>
<keyword evidence="2" id="KW-0001">2Fe-2S</keyword>
<dbReference type="SUPFAM" id="SSF54292">
    <property type="entry name" value="2Fe-2S ferredoxin-like"/>
    <property type="match status" value="1"/>
</dbReference>
<dbReference type="InterPro" id="IPR001709">
    <property type="entry name" value="Flavoprot_Pyr_Nucl_cyt_Rdtase"/>
</dbReference>
<dbReference type="Pfam" id="PF01593">
    <property type="entry name" value="Amino_oxidase"/>
    <property type="match status" value="1"/>
</dbReference>
<dbReference type="PRINTS" id="PR00410">
    <property type="entry name" value="PHEHYDRXLASE"/>
</dbReference>
<keyword evidence="5" id="KW-0521">NADP</keyword>
<dbReference type="EMBL" id="BOQP01000027">
    <property type="protein sequence ID" value="GIM76479.1"/>
    <property type="molecule type" value="Genomic_DNA"/>
</dbReference>